<accession>A0A7M5U9L7</accession>
<dbReference type="OrthoDB" id="10504787at2759"/>
<evidence type="ECO:0000313" key="3">
    <source>
        <dbReference type="EnsemblMetazoa" id="CLYHEMP007991.1"/>
    </source>
</evidence>
<feature type="coiled-coil region" evidence="1">
    <location>
        <begin position="88"/>
        <end position="118"/>
    </location>
</feature>
<keyword evidence="1" id="KW-0175">Coiled coil</keyword>
<evidence type="ECO:0000256" key="1">
    <source>
        <dbReference type="SAM" id="Coils"/>
    </source>
</evidence>
<dbReference type="EnsemblMetazoa" id="CLYHEMT007991.1">
    <property type="protein sequence ID" value="CLYHEMP007991.1"/>
    <property type="gene ID" value="CLYHEMG007991"/>
</dbReference>
<organism evidence="3 4">
    <name type="scientific">Clytia hemisphaerica</name>
    <dbReference type="NCBI Taxonomy" id="252671"/>
    <lineage>
        <taxon>Eukaryota</taxon>
        <taxon>Metazoa</taxon>
        <taxon>Cnidaria</taxon>
        <taxon>Hydrozoa</taxon>
        <taxon>Hydroidolina</taxon>
        <taxon>Leptothecata</taxon>
        <taxon>Obeliida</taxon>
        <taxon>Clytiidae</taxon>
        <taxon>Clytia</taxon>
    </lineage>
</organism>
<feature type="region of interest" description="Disordered" evidence="2">
    <location>
        <begin position="1"/>
        <end position="40"/>
    </location>
</feature>
<dbReference type="Proteomes" id="UP000594262">
    <property type="component" value="Unplaced"/>
</dbReference>
<name>A0A7M5U9L7_9CNID</name>
<feature type="coiled-coil region" evidence="1">
    <location>
        <begin position="416"/>
        <end position="497"/>
    </location>
</feature>
<feature type="compositionally biased region" description="Acidic residues" evidence="2">
    <location>
        <begin position="534"/>
        <end position="544"/>
    </location>
</feature>
<evidence type="ECO:0000256" key="2">
    <source>
        <dbReference type="SAM" id="MobiDB-lite"/>
    </source>
</evidence>
<feature type="coiled-coil region" evidence="1">
    <location>
        <begin position="302"/>
        <end position="371"/>
    </location>
</feature>
<dbReference type="AlphaFoldDB" id="A0A7M5U9L7"/>
<feature type="compositionally biased region" description="Basic and acidic residues" evidence="2">
    <location>
        <begin position="10"/>
        <end position="24"/>
    </location>
</feature>
<proteinExistence type="predicted"/>
<dbReference type="GeneID" id="136804632"/>
<feature type="region of interest" description="Disordered" evidence="2">
    <location>
        <begin position="525"/>
        <end position="544"/>
    </location>
</feature>
<evidence type="ECO:0000313" key="4">
    <source>
        <dbReference type="Proteomes" id="UP000594262"/>
    </source>
</evidence>
<protein>
    <submittedName>
        <fullName evidence="3">Uncharacterized protein</fullName>
    </submittedName>
</protein>
<sequence>MDDTVMVSPVKDDSSTRSTSHDSGFDIVPHMSDSFAPPPSIKTACRADGDRHEQRKDIKELKNLREVRMKKELVYFDNEKIPEIIERIQAKKNLDREIETEIKNLEDMIKNKDNVRREYLIAAAETALAKMKETKQIANDGDSTLKRAMEIVQSVFPAFLSIWEKSKECTTENDQVDYELMKFEEVRHEVRQAGLDVDLRIEKSNISKQHIDNAIKFAEADVEKITKLNKREVEENRMSQCHDSKTEIDAVVESEIDMVDTWITTCKADKEKLTEIEDEQEKRQKKATELYNQDIKIRNEHLDFNVKEIEELEEKLRIKKEEAENRRVELSFQKQVQLRSQKLHDDLMKEMKEHRAALEDIQAKANTARKVVEKMSICGEALVESAMKAEGEFLKELSNLEIQVIEKLRDALAHSAIELRIKVDNATKNIDDAKDNMKVLKEKWQKAAERQNKLQVERNKKEYNEYKAEAKREKTLLESSQKELELLTEKMGHLEIKLADSGVEFKTLDELHELRLVECQEDYNDFNSLSSLDPSEDELSDGGL</sequence>
<keyword evidence="4" id="KW-1185">Reference proteome</keyword>
<reference evidence="3" key="1">
    <citation type="submission" date="2021-01" db="UniProtKB">
        <authorList>
            <consortium name="EnsemblMetazoa"/>
        </authorList>
    </citation>
    <scope>IDENTIFICATION</scope>
</reference>
<dbReference type="RefSeq" id="XP_066917336.1">
    <property type="nucleotide sequence ID" value="XM_067061235.1"/>
</dbReference>